<evidence type="ECO:0008006" key="3">
    <source>
        <dbReference type="Google" id="ProtNLM"/>
    </source>
</evidence>
<gene>
    <name evidence="1" type="ORF">C472_09668</name>
</gene>
<dbReference type="AlphaFoldDB" id="M0DMV5"/>
<dbReference type="EMBL" id="AOJD01000051">
    <property type="protein sequence ID" value="ELZ36820.1"/>
    <property type="molecule type" value="Genomic_DNA"/>
</dbReference>
<name>M0DMV5_9EURY</name>
<accession>M0DMV5</accession>
<organism evidence="1 2">
    <name type="scientific">Halorubrum tebenquichense DSM 14210</name>
    <dbReference type="NCBI Taxonomy" id="1227485"/>
    <lineage>
        <taxon>Archaea</taxon>
        <taxon>Methanobacteriati</taxon>
        <taxon>Methanobacteriota</taxon>
        <taxon>Stenosarchaea group</taxon>
        <taxon>Halobacteria</taxon>
        <taxon>Halobacteriales</taxon>
        <taxon>Haloferacaceae</taxon>
        <taxon>Halorubrum</taxon>
    </lineage>
</organism>
<dbReference type="OrthoDB" id="195237at2157"/>
<evidence type="ECO:0000313" key="2">
    <source>
        <dbReference type="Proteomes" id="UP000011523"/>
    </source>
</evidence>
<dbReference type="Proteomes" id="UP000011523">
    <property type="component" value="Unassembled WGS sequence"/>
</dbReference>
<keyword evidence="2" id="KW-1185">Reference proteome</keyword>
<evidence type="ECO:0000313" key="1">
    <source>
        <dbReference type="EMBL" id="ELZ36820.1"/>
    </source>
</evidence>
<sequence length="129" mass="14582">MTSSTDRPTPALQEWDFEQRGRVGIWTLDGWQGWADEELETASEHYRSRASEDDIEATIAVFGDEAKLSQETQEYMASEWSENVNRAGVERVAFVADGITSMAVKSRLDVEAEKEEFDTVEEALGWARS</sequence>
<dbReference type="RefSeq" id="WP_006629598.1">
    <property type="nucleotide sequence ID" value="NZ_AOJD01000051.1"/>
</dbReference>
<proteinExistence type="predicted"/>
<reference evidence="1 2" key="1">
    <citation type="journal article" date="2014" name="PLoS Genet.">
        <title>Phylogenetically driven sequencing of extremely halophilic archaea reveals strategies for static and dynamic osmo-response.</title>
        <authorList>
            <person name="Becker E.A."/>
            <person name="Seitzer P.M."/>
            <person name="Tritt A."/>
            <person name="Larsen D."/>
            <person name="Krusor M."/>
            <person name="Yao A.I."/>
            <person name="Wu D."/>
            <person name="Madern D."/>
            <person name="Eisen J.A."/>
            <person name="Darling A.E."/>
            <person name="Facciotti M.T."/>
        </authorList>
    </citation>
    <scope>NUCLEOTIDE SEQUENCE [LARGE SCALE GENOMIC DNA]</scope>
    <source>
        <strain evidence="1 2">DSM 14210</strain>
    </source>
</reference>
<protein>
    <recommendedName>
        <fullName evidence="3">STAS/SEC14 domain-containing protein</fullName>
    </recommendedName>
</protein>
<dbReference type="PATRIC" id="fig|1227485.3.peg.1878"/>
<comment type="caution">
    <text evidence="1">The sequence shown here is derived from an EMBL/GenBank/DDBJ whole genome shotgun (WGS) entry which is preliminary data.</text>
</comment>